<dbReference type="EMBL" id="JXJN01007255">
    <property type="status" value="NOT_ANNOTATED_CDS"/>
    <property type="molecule type" value="Genomic_DNA"/>
</dbReference>
<reference evidence="3" key="1">
    <citation type="submission" date="2015-01" db="EMBL/GenBank/DDBJ databases">
        <authorList>
            <person name="Aksoy S."/>
            <person name="Warren W."/>
            <person name="Wilson R.K."/>
        </authorList>
    </citation>
    <scope>NUCLEOTIDE SEQUENCE [LARGE SCALE GENOMIC DNA]</scope>
    <source>
        <strain evidence="3">IAEA</strain>
    </source>
</reference>
<keyword evidence="3" id="KW-1185">Reference proteome</keyword>
<reference evidence="2" key="2">
    <citation type="submission" date="2020-05" db="UniProtKB">
        <authorList>
            <consortium name="EnsemblMetazoa"/>
        </authorList>
    </citation>
    <scope>IDENTIFICATION</scope>
    <source>
        <strain evidence="2">IAEA</strain>
    </source>
</reference>
<organism evidence="2 3">
    <name type="scientific">Glossina palpalis gambiensis</name>
    <dbReference type="NCBI Taxonomy" id="67801"/>
    <lineage>
        <taxon>Eukaryota</taxon>
        <taxon>Metazoa</taxon>
        <taxon>Ecdysozoa</taxon>
        <taxon>Arthropoda</taxon>
        <taxon>Hexapoda</taxon>
        <taxon>Insecta</taxon>
        <taxon>Pterygota</taxon>
        <taxon>Neoptera</taxon>
        <taxon>Endopterygota</taxon>
        <taxon>Diptera</taxon>
        <taxon>Brachycera</taxon>
        <taxon>Muscomorpha</taxon>
        <taxon>Hippoboscoidea</taxon>
        <taxon>Glossinidae</taxon>
        <taxon>Glossina</taxon>
    </lineage>
</organism>
<feature type="region of interest" description="Disordered" evidence="1">
    <location>
        <begin position="1"/>
        <end position="20"/>
    </location>
</feature>
<dbReference type="Proteomes" id="UP000092460">
    <property type="component" value="Unassembled WGS sequence"/>
</dbReference>
<accession>A0A1B0B1Q5</accession>
<proteinExistence type="predicted"/>
<evidence type="ECO:0000313" key="3">
    <source>
        <dbReference type="Proteomes" id="UP000092460"/>
    </source>
</evidence>
<evidence type="ECO:0000313" key="2">
    <source>
        <dbReference type="EnsemblMetazoa" id="GPPI015993-PA"/>
    </source>
</evidence>
<dbReference type="VEuPathDB" id="VectorBase:GPPI015993"/>
<name>A0A1B0B1Q5_9MUSC</name>
<evidence type="ECO:0000256" key="1">
    <source>
        <dbReference type="SAM" id="MobiDB-lite"/>
    </source>
</evidence>
<dbReference type="AlphaFoldDB" id="A0A1B0B1Q5"/>
<sequence length="99" mass="11255">MKRRIEIRDADSGGSSGEREAKRICLCHRRNIATNSKPFNFGRTTPLQAVFNFTEGLPKPIEFNACRPTRQARRKMRSLAGTLKTRTALLAINQKERVP</sequence>
<dbReference type="EnsemblMetazoa" id="GPPI015993-RA">
    <property type="protein sequence ID" value="GPPI015993-PA"/>
    <property type="gene ID" value="GPPI015993"/>
</dbReference>
<protein>
    <submittedName>
        <fullName evidence="2">Uncharacterized protein</fullName>
    </submittedName>
</protein>